<evidence type="ECO:0000256" key="7">
    <source>
        <dbReference type="SAM" id="Phobius"/>
    </source>
</evidence>
<name>A0A9W4K0A0_9EURO</name>
<comment type="caution">
    <text evidence="8">The sequence shown here is derived from an EMBL/GenBank/DDBJ whole genome shotgun (WGS) entry which is preliminary data.</text>
</comment>
<evidence type="ECO:0008006" key="10">
    <source>
        <dbReference type="Google" id="ProtNLM"/>
    </source>
</evidence>
<feature type="transmembrane region" description="Helical" evidence="7">
    <location>
        <begin position="249"/>
        <end position="271"/>
    </location>
</feature>
<dbReference type="PANTHER" id="PTHR23501:SF3">
    <property type="entry name" value="MAJOR FACILITATOR SUPERFAMILY (MFS) PROFILE DOMAIN-CONTAINING PROTEIN"/>
    <property type="match status" value="1"/>
</dbReference>
<feature type="transmembrane region" description="Helical" evidence="7">
    <location>
        <begin position="143"/>
        <end position="168"/>
    </location>
</feature>
<keyword evidence="3 7" id="KW-0812">Transmembrane</keyword>
<dbReference type="GO" id="GO:0022857">
    <property type="term" value="F:transmembrane transporter activity"/>
    <property type="evidence" value="ECO:0007669"/>
    <property type="project" value="InterPro"/>
</dbReference>
<dbReference type="Proteomes" id="UP001152649">
    <property type="component" value="Unassembled WGS sequence"/>
</dbReference>
<comment type="subcellular location">
    <subcellularLocation>
        <location evidence="1">Membrane</location>
        <topology evidence="1">Multi-pass membrane protein</topology>
    </subcellularLocation>
</comment>
<dbReference type="OrthoDB" id="4078873at2759"/>
<dbReference type="Pfam" id="PF06609">
    <property type="entry name" value="TRI12"/>
    <property type="match status" value="1"/>
</dbReference>
<dbReference type="EMBL" id="CAJVPG010000444">
    <property type="protein sequence ID" value="CAG8421512.1"/>
    <property type="molecule type" value="Genomic_DNA"/>
</dbReference>
<evidence type="ECO:0000256" key="6">
    <source>
        <dbReference type="SAM" id="MobiDB-lite"/>
    </source>
</evidence>
<accession>A0A9W4K0A0</accession>
<sequence length="611" mass="66973">MASTDRQTDRETDHGVDIARPSEKARDAAQASSNGVPTTDADNNSDQESLDHEAQAGVKAVQAAAAVWTKSQLVLAYVIIWFIYFVTSIQEVVIRSLNPYVTSAFSLHSLTAATSIMSNIIGGLSKIPLAKILDSWGRPQGMALMLFIWVIGFIMMAACDGVQTYAAAQVFSSVGYDLISQSAHKGRWLTSGLFRSQGVSYCLTVFISDTSALKNRALMLSFATSPYIITTWIGGPISQSVLEGPGWRWGFGIFTIVVPIVVAPLCILFLLNQQKAKKLGLLAPPSGPLTMSTVKKYCIEVDLIGIILLAGGMALFLLPFSLWSYQEDQWRSPMIICMIVFGGLLLIAFALYEKFWAPVTFIPFNLLMDRTVFFAGLMFVFEFFNSMVWGSYFGSMLQVVWGLNVTEASYVSAIYRVGSCLWCLLVGFLIRWTGRFKWLVVYFAMPLMILGVGLMIKFRQPDVDIGYICMTQIFVAFAGGTVVVCGELAMMAPSDHQHIAVILAMLNLFCSIGSAIGSTVSAAIWTSEFPKALAKYVPADVSVAKVYSDINAQLSYPWGSTARSAIAHAYGDAQQYMLITSVCMLAVAWACAGMWRDIRIKDVKQVKGTVI</sequence>
<dbReference type="SUPFAM" id="SSF103473">
    <property type="entry name" value="MFS general substrate transporter"/>
    <property type="match status" value="2"/>
</dbReference>
<dbReference type="InterPro" id="IPR010573">
    <property type="entry name" value="MFS_Str1/Tri12-like"/>
</dbReference>
<feature type="transmembrane region" description="Helical" evidence="7">
    <location>
        <begin position="218"/>
        <end position="237"/>
    </location>
</feature>
<gene>
    <name evidence="8" type="ORF">PSALAMII_LOCUS9920</name>
</gene>
<feature type="transmembrane region" description="Helical" evidence="7">
    <location>
        <begin position="301"/>
        <end position="320"/>
    </location>
</feature>
<feature type="compositionally biased region" description="Polar residues" evidence="6">
    <location>
        <begin position="30"/>
        <end position="47"/>
    </location>
</feature>
<feature type="transmembrane region" description="Helical" evidence="7">
    <location>
        <begin position="465"/>
        <end position="489"/>
    </location>
</feature>
<feature type="compositionally biased region" description="Basic and acidic residues" evidence="6">
    <location>
        <begin position="1"/>
        <end position="27"/>
    </location>
</feature>
<evidence type="ECO:0000256" key="4">
    <source>
        <dbReference type="ARBA" id="ARBA00022989"/>
    </source>
</evidence>
<evidence type="ECO:0000313" key="8">
    <source>
        <dbReference type="EMBL" id="CAG8421512.1"/>
    </source>
</evidence>
<dbReference type="AlphaFoldDB" id="A0A9W4K0A0"/>
<keyword evidence="4 7" id="KW-1133">Transmembrane helix</keyword>
<feature type="transmembrane region" description="Helical" evidence="7">
    <location>
        <begin position="413"/>
        <end position="432"/>
    </location>
</feature>
<feature type="transmembrane region" description="Helical" evidence="7">
    <location>
        <begin position="372"/>
        <end position="393"/>
    </location>
</feature>
<evidence type="ECO:0000256" key="1">
    <source>
        <dbReference type="ARBA" id="ARBA00004141"/>
    </source>
</evidence>
<dbReference type="PANTHER" id="PTHR23501">
    <property type="entry name" value="MAJOR FACILITATOR SUPERFAMILY"/>
    <property type="match status" value="1"/>
</dbReference>
<feature type="transmembrane region" description="Helical" evidence="7">
    <location>
        <begin position="332"/>
        <end position="352"/>
    </location>
</feature>
<protein>
    <recommendedName>
        <fullName evidence="10">Major facilitator superfamily (MFS) profile domain-containing protein</fullName>
    </recommendedName>
</protein>
<feature type="region of interest" description="Disordered" evidence="6">
    <location>
        <begin position="1"/>
        <end position="52"/>
    </location>
</feature>
<reference evidence="8" key="1">
    <citation type="submission" date="2021-07" db="EMBL/GenBank/DDBJ databases">
        <authorList>
            <person name="Branca A.L. A."/>
        </authorList>
    </citation>
    <scope>NUCLEOTIDE SEQUENCE</scope>
</reference>
<dbReference type="GO" id="GO:0005886">
    <property type="term" value="C:plasma membrane"/>
    <property type="evidence" value="ECO:0007669"/>
    <property type="project" value="TreeGrafter"/>
</dbReference>
<keyword evidence="9" id="KW-1185">Reference proteome</keyword>
<feature type="transmembrane region" description="Helical" evidence="7">
    <location>
        <begin position="74"/>
        <end position="94"/>
    </location>
</feature>
<keyword evidence="5 7" id="KW-0472">Membrane</keyword>
<feature type="transmembrane region" description="Helical" evidence="7">
    <location>
        <begin position="501"/>
        <end position="525"/>
    </location>
</feature>
<dbReference type="Gene3D" id="1.20.1250.20">
    <property type="entry name" value="MFS general substrate transporter like domains"/>
    <property type="match status" value="2"/>
</dbReference>
<evidence type="ECO:0000313" key="9">
    <source>
        <dbReference type="Proteomes" id="UP001152649"/>
    </source>
</evidence>
<evidence type="ECO:0000256" key="3">
    <source>
        <dbReference type="ARBA" id="ARBA00022692"/>
    </source>
</evidence>
<evidence type="ECO:0000256" key="2">
    <source>
        <dbReference type="ARBA" id="ARBA00022448"/>
    </source>
</evidence>
<proteinExistence type="predicted"/>
<keyword evidence="2" id="KW-0813">Transport</keyword>
<dbReference type="InterPro" id="IPR036259">
    <property type="entry name" value="MFS_trans_sf"/>
</dbReference>
<feature type="transmembrane region" description="Helical" evidence="7">
    <location>
        <begin position="576"/>
        <end position="595"/>
    </location>
</feature>
<feature type="transmembrane region" description="Helical" evidence="7">
    <location>
        <begin position="439"/>
        <end position="459"/>
    </location>
</feature>
<organism evidence="8 9">
    <name type="scientific">Penicillium salamii</name>
    <dbReference type="NCBI Taxonomy" id="1612424"/>
    <lineage>
        <taxon>Eukaryota</taxon>
        <taxon>Fungi</taxon>
        <taxon>Dikarya</taxon>
        <taxon>Ascomycota</taxon>
        <taxon>Pezizomycotina</taxon>
        <taxon>Eurotiomycetes</taxon>
        <taxon>Eurotiomycetidae</taxon>
        <taxon>Eurotiales</taxon>
        <taxon>Aspergillaceae</taxon>
        <taxon>Penicillium</taxon>
    </lineage>
</organism>
<evidence type="ECO:0000256" key="5">
    <source>
        <dbReference type="ARBA" id="ARBA00023136"/>
    </source>
</evidence>